<dbReference type="InterPro" id="IPR000073">
    <property type="entry name" value="AB_hydrolase_1"/>
</dbReference>
<keyword evidence="1" id="KW-0378">Hydrolase</keyword>
<keyword evidence="5" id="KW-1185">Reference proteome</keyword>
<dbReference type="AlphaFoldDB" id="A0A7Z1AVI2"/>
<dbReference type="PROSITE" id="PS51257">
    <property type="entry name" value="PROKAR_LIPOPROTEIN"/>
    <property type="match status" value="1"/>
</dbReference>
<sequence>MSQRILAACLTACLTVGLVAATSAPAAATSACREVTVPVSTAEDQPARYRIRGRLCVPAHRPATTVQVLVHGLNYSGLYWDPPYQPDRYSHVRAANRAGYATFALDRLGVGASSHPASTEVTTSANAHTLHQVVTALRERGFDTVVLVGHSYGSEIATLAASRYSDVDALVLTGNASRISPSAQEGLARLGQPVAEVPRLAARVPAGDTGYVTVRDEQRPLFMYEPAAADPNVIALDVATKETNTLAELATLGDADAPGVTARLTLPILVVDGDADRLVCAPDATDCSSPAALAAAEQPFYPNTRVDAVLVPGAGHALNLHRDAPVAHRRILAWLDRALMFRPAVSSEE</sequence>
<proteinExistence type="predicted"/>
<feature type="signal peptide" evidence="2">
    <location>
        <begin position="1"/>
        <end position="28"/>
    </location>
</feature>
<dbReference type="Pfam" id="PF12697">
    <property type="entry name" value="Abhydrolase_6"/>
    <property type="match status" value="1"/>
</dbReference>
<dbReference type="PANTHER" id="PTHR43798">
    <property type="entry name" value="MONOACYLGLYCEROL LIPASE"/>
    <property type="match status" value="1"/>
</dbReference>
<dbReference type="RefSeq" id="WP_075137364.1">
    <property type="nucleotide sequence ID" value="NZ_MSIF01000026.1"/>
</dbReference>
<dbReference type="PANTHER" id="PTHR43798:SF31">
    <property type="entry name" value="AB HYDROLASE SUPERFAMILY PROTEIN YCLE"/>
    <property type="match status" value="1"/>
</dbReference>
<accession>A0A7Z1AVI2</accession>
<organism evidence="4 5">
    <name type="scientific">Actinophytocola xinjiangensis</name>
    <dbReference type="NCBI Taxonomy" id="485602"/>
    <lineage>
        <taxon>Bacteria</taxon>
        <taxon>Bacillati</taxon>
        <taxon>Actinomycetota</taxon>
        <taxon>Actinomycetes</taxon>
        <taxon>Pseudonocardiales</taxon>
        <taxon>Pseudonocardiaceae</taxon>
    </lineage>
</organism>
<feature type="chain" id="PRO_5039633515" description="AB hydrolase-1 domain-containing protein" evidence="2">
    <location>
        <begin position="29"/>
        <end position="349"/>
    </location>
</feature>
<evidence type="ECO:0000256" key="2">
    <source>
        <dbReference type="SAM" id="SignalP"/>
    </source>
</evidence>
<dbReference type="GO" id="GO:0016020">
    <property type="term" value="C:membrane"/>
    <property type="evidence" value="ECO:0007669"/>
    <property type="project" value="TreeGrafter"/>
</dbReference>
<dbReference type="InterPro" id="IPR029058">
    <property type="entry name" value="AB_hydrolase_fold"/>
</dbReference>
<reference evidence="4 5" key="1">
    <citation type="submission" date="2016-12" db="EMBL/GenBank/DDBJ databases">
        <title>The draft genome sequence of Actinophytocola xinjiangensis.</title>
        <authorList>
            <person name="Wang W."/>
            <person name="Yuan L."/>
        </authorList>
    </citation>
    <scope>NUCLEOTIDE SEQUENCE [LARGE SCALE GENOMIC DNA]</scope>
    <source>
        <strain evidence="4 5">CGMCC 4.4663</strain>
    </source>
</reference>
<dbReference type="EMBL" id="MSIF01000026">
    <property type="protein sequence ID" value="OLF05733.1"/>
    <property type="molecule type" value="Genomic_DNA"/>
</dbReference>
<dbReference type="Gene3D" id="3.40.50.1820">
    <property type="entry name" value="alpha/beta hydrolase"/>
    <property type="match status" value="1"/>
</dbReference>
<gene>
    <name evidence="4" type="ORF">BLA60_35060</name>
</gene>
<feature type="domain" description="AB hydrolase-1" evidence="3">
    <location>
        <begin position="68"/>
        <end position="327"/>
    </location>
</feature>
<dbReference type="SUPFAM" id="SSF53474">
    <property type="entry name" value="alpha/beta-Hydrolases"/>
    <property type="match status" value="1"/>
</dbReference>
<dbReference type="InterPro" id="IPR050266">
    <property type="entry name" value="AB_hydrolase_sf"/>
</dbReference>
<keyword evidence="2" id="KW-0732">Signal</keyword>
<protein>
    <recommendedName>
        <fullName evidence="3">AB hydrolase-1 domain-containing protein</fullName>
    </recommendedName>
</protein>
<dbReference type="GO" id="GO:0016787">
    <property type="term" value="F:hydrolase activity"/>
    <property type="evidence" value="ECO:0007669"/>
    <property type="project" value="UniProtKB-KW"/>
</dbReference>
<evidence type="ECO:0000256" key="1">
    <source>
        <dbReference type="ARBA" id="ARBA00022801"/>
    </source>
</evidence>
<dbReference type="OrthoDB" id="5524362at2"/>
<dbReference type="Proteomes" id="UP000185696">
    <property type="component" value="Unassembled WGS sequence"/>
</dbReference>
<name>A0A7Z1AVI2_9PSEU</name>
<comment type="caution">
    <text evidence="4">The sequence shown here is derived from an EMBL/GenBank/DDBJ whole genome shotgun (WGS) entry which is preliminary data.</text>
</comment>
<evidence type="ECO:0000259" key="3">
    <source>
        <dbReference type="Pfam" id="PF12697"/>
    </source>
</evidence>
<evidence type="ECO:0000313" key="5">
    <source>
        <dbReference type="Proteomes" id="UP000185696"/>
    </source>
</evidence>
<evidence type="ECO:0000313" key="4">
    <source>
        <dbReference type="EMBL" id="OLF05733.1"/>
    </source>
</evidence>